<accession>A0A1F5EBZ3</accession>
<proteinExistence type="predicted"/>
<protein>
    <submittedName>
        <fullName evidence="1">Uncharacterized protein</fullName>
    </submittedName>
</protein>
<comment type="caution">
    <text evidence="1">The sequence shown here is derived from an EMBL/GenBank/DDBJ whole genome shotgun (WGS) entry which is preliminary data.</text>
</comment>
<evidence type="ECO:0000313" key="2">
    <source>
        <dbReference type="Proteomes" id="UP000177481"/>
    </source>
</evidence>
<name>A0A1F5EBZ3_9BACT</name>
<dbReference type="EMBL" id="MEZX01000002">
    <property type="protein sequence ID" value="OGD64744.1"/>
    <property type="molecule type" value="Genomic_DNA"/>
</dbReference>
<reference evidence="1 2" key="1">
    <citation type="journal article" date="2016" name="Nat. Commun.">
        <title>Thousands of microbial genomes shed light on interconnected biogeochemical processes in an aquifer system.</title>
        <authorList>
            <person name="Anantharaman K."/>
            <person name="Brown C.T."/>
            <person name="Hug L.A."/>
            <person name="Sharon I."/>
            <person name="Castelle C.J."/>
            <person name="Probst A.J."/>
            <person name="Thomas B.C."/>
            <person name="Singh A."/>
            <person name="Wilkins M.J."/>
            <person name="Karaoz U."/>
            <person name="Brodie E.L."/>
            <person name="Williams K.H."/>
            <person name="Hubbard S.S."/>
            <person name="Banfield J.F."/>
        </authorList>
    </citation>
    <scope>NUCLEOTIDE SEQUENCE [LARGE SCALE GENOMIC DNA]</scope>
</reference>
<sequence>MQLSAVSYQQSAWDWIAKFFKSQQLSVIPAVPESGRKLTAESCQPINLTTSGGGDLKRALQNQGEILFHYSVLEP</sequence>
<dbReference type="STRING" id="1797471.A3A71_01685"/>
<organism evidence="1 2">
    <name type="scientific">Candidatus Berkelbacteria bacterium RIFCSPLOWO2_01_FULL_50_28</name>
    <dbReference type="NCBI Taxonomy" id="1797471"/>
    <lineage>
        <taxon>Bacteria</taxon>
        <taxon>Candidatus Berkelbacteria</taxon>
    </lineage>
</organism>
<evidence type="ECO:0000313" key="1">
    <source>
        <dbReference type="EMBL" id="OGD64744.1"/>
    </source>
</evidence>
<dbReference type="Proteomes" id="UP000177481">
    <property type="component" value="Unassembled WGS sequence"/>
</dbReference>
<dbReference type="AlphaFoldDB" id="A0A1F5EBZ3"/>
<gene>
    <name evidence="1" type="ORF">A3A71_01685</name>
</gene>